<geneLocation type="plasmid" evidence="1">
    <name>pD4</name>
</geneLocation>
<evidence type="ECO:0000313" key="3">
    <source>
        <dbReference type="EMBL" id="NDW42186.1"/>
    </source>
</evidence>
<evidence type="ECO:0000313" key="7">
    <source>
        <dbReference type="Proteomes" id="UP000076296"/>
    </source>
</evidence>
<sequence length="683" mass="77615">MDNKEEMKAAPQALNEMDWKDEIVFDDLLSKVGPITPPDTTLKSSDLEAYGYQSQVMLPVSEARAKELYEKIELYRLYEDGTEALVEDLADLNSHAQKDGLFGVQEKDWRNYQLKIEKNNDSENSNDLENYQYFSYPALAQSIIKREGDQFFANYELSRSLGSDEDKTILNKEFYEEHKADLDILLNELTISEQYEHQGYAVLYATKSNLSALNSDEEIEAEANEIKLFLEGNNDDPKYAYVYDTLYELSAENVFNEFKALETRIERDMDLEEGNFDLPFQHAVEKTMETFDNNAPISNLPFDSLKEPEGFMEDIEQYSYAEDQNFSSSLPINNEEMIQKSEVKEEKEKIDVNDVGVPEQLIINGKEFNFEQLDPNDIEKHEQLRAALSQLLGNTNASTFQSPSQINPVTSTPLIPPSMPDFNENSAQPSTVKNYSLFPSFANLKKATPDNALSLLQAEQLLQTSQNIQAPASENSGAHMNTQNVQHMLSSHLASSKYNDLVNSHKNYSDSINEFWKFDKFEDFRGTLIERGQKENKDLKTLINEMNTDPNSPYRKEFQDLIVNVGSTEKGKALLSKLNNSHQDFLSRSDSMFEVIQKSELSPDDKTKFENKLSEVVENQAELSSTLPNYINDDGVRISLADEMKKYAESLKKALQVVVDFVKSKVGLSVDGPTEQSSSSPSP</sequence>
<evidence type="ECO:0000313" key="1">
    <source>
        <dbReference type="EMBL" id="ALG88279.1"/>
    </source>
</evidence>
<evidence type="ECO:0000313" key="10">
    <source>
        <dbReference type="Proteomes" id="UP000470018"/>
    </source>
</evidence>
<reference evidence="2 7" key="2">
    <citation type="submission" date="2016-01" db="EMBL/GenBank/DDBJ databases">
        <title>Draft sequences of Acinetobacter baumannii isolates from wounded military personnel.</title>
        <authorList>
            <person name="Arivett B.A."/>
            <person name="Fiester S.E."/>
            <person name="Ream D.C."/>
            <person name="Actis L.A."/>
        </authorList>
    </citation>
    <scope>NUCLEOTIDE SEQUENCE [LARGE SCALE GENOMIC DNA]</scope>
    <source>
        <strain evidence="2 7">AB2828</strain>
    </source>
</reference>
<evidence type="ECO:0000313" key="9">
    <source>
        <dbReference type="Proteomes" id="UP000268239"/>
    </source>
</evidence>
<dbReference type="PATRIC" id="fig|470.1369.peg.3705"/>
<reference evidence="4 8" key="3">
    <citation type="submission" date="2017-05" db="EMBL/GenBank/DDBJ databases">
        <title>Draft genome sequence of MDR A. baumannii AB360.</title>
        <authorList>
            <person name="Wareham D.W."/>
            <person name="Bean D.C."/>
        </authorList>
    </citation>
    <scope>NUCLEOTIDE SEQUENCE [LARGE SCALE GENOMIC DNA]</scope>
    <source>
        <strain evidence="4 8">AB360</strain>
    </source>
</reference>
<reference evidence="3 10" key="5">
    <citation type="submission" date="2020-02" db="EMBL/GenBank/DDBJ databases">
        <title>Whole genome shot-gun sequencing of clinical Carbapenem resistant A. baumannii.</title>
        <authorList>
            <person name="Veeraraghavan B."/>
            <person name="Mathur P."/>
            <person name="Vijayakumar S."/>
            <person name="Vasudevan K."/>
            <person name="Lincy M."/>
            <person name="Kirubananthan A."/>
        </authorList>
    </citation>
    <scope>NUCLEOTIDE SEQUENCE [LARGE SCALE GENOMIC DNA]</scope>
    <source>
        <strain evidence="3 10">SP816</strain>
    </source>
</reference>
<dbReference type="Proteomes" id="UP000197394">
    <property type="component" value="Unassembled WGS sequence"/>
</dbReference>
<dbReference type="EMBL" id="JAAGTY010000015">
    <property type="protein sequence ID" value="NDW42186.1"/>
    <property type="molecule type" value="Genomic_DNA"/>
</dbReference>
<protein>
    <submittedName>
        <fullName evidence="3">DNA repair protein</fullName>
    </submittedName>
</protein>
<dbReference type="Proteomes" id="UP000076296">
    <property type="component" value="Unassembled WGS sequence"/>
</dbReference>
<accession>A0A090B819</accession>
<geneLocation type="plasmid" evidence="5 11">
    <name>p1KSK6</name>
</geneLocation>
<dbReference type="EMBL" id="NGKM01000024">
    <property type="protein sequence ID" value="OWK65263.1"/>
    <property type="molecule type" value="Genomic_DNA"/>
</dbReference>
<evidence type="ECO:0000313" key="8">
    <source>
        <dbReference type="Proteomes" id="UP000197394"/>
    </source>
</evidence>
<evidence type="ECO:0000313" key="11">
    <source>
        <dbReference type="Proteomes" id="UP000664966"/>
    </source>
</evidence>
<name>A0A090B819_ACIBA</name>
<dbReference type="Proteomes" id="UP000268239">
    <property type="component" value="Unassembled WGS sequence"/>
</dbReference>
<evidence type="ECO:0000313" key="6">
    <source>
        <dbReference type="EMBL" id="RTQ76315.1"/>
    </source>
</evidence>
<reference evidence="5" key="6">
    <citation type="submission" date="2021-03" db="EMBL/GenBank/DDBJ databases">
        <title>Complete genome sequencing of Acinetobacter baumannii.</title>
        <authorList>
            <person name="Yadav B."/>
            <person name="Makwana N."/>
            <person name="Kharat A.S."/>
            <person name="Veeraraghavan B."/>
            <person name="Vijayakumar S."/>
            <person name="Priya M."/>
        </authorList>
    </citation>
    <scope>NUCLEOTIDE SEQUENCE</scope>
    <source>
        <strain evidence="5">KSK6</strain>
        <plasmid evidence="5">p1KSK6</plasmid>
    </source>
</reference>
<dbReference type="Proteomes" id="UP000664966">
    <property type="component" value="Plasmid p1KSK6"/>
</dbReference>
<dbReference type="AlphaFoldDB" id="A0A090B819"/>
<dbReference type="EMBL" id="KT779035">
    <property type="protein sequence ID" value="ALG88279.1"/>
    <property type="molecule type" value="Genomic_DNA"/>
</dbReference>
<dbReference type="RefSeq" id="WP_002011620.1">
    <property type="nucleotide sequence ID" value="NZ_AP014650.1"/>
</dbReference>
<dbReference type="EMBL" id="CP072271">
    <property type="protein sequence ID" value="QTK45549.1"/>
    <property type="molecule type" value="Genomic_DNA"/>
</dbReference>
<dbReference type="EMBL" id="LRDT01000026">
    <property type="protein sequence ID" value="KZA17113.1"/>
    <property type="molecule type" value="Genomic_DNA"/>
</dbReference>
<keyword evidence="1" id="KW-0614">Plasmid</keyword>
<reference evidence="6 9" key="4">
    <citation type="submission" date="2018-12" db="EMBL/GenBank/DDBJ databases">
        <title>Draft Genome Sequences Human Pathogenic Acinetobacter baumannii Strains.</title>
        <authorList>
            <person name="Madhi M."/>
            <person name="Ronco T."/>
            <person name="Olsen R.H."/>
            <person name="Hassani A."/>
        </authorList>
    </citation>
    <scope>NUCLEOTIDE SEQUENCE [LARGE SCALE GENOMIC DNA]</scope>
    <source>
        <strain evidence="6 9">AB3</strain>
    </source>
</reference>
<gene>
    <name evidence="4" type="ORF">CBE85_17320</name>
    <name evidence="6" type="ORF">EJ062_12595</name>
    <name evidence="3" type="ORF">G3N53_14005</name>
    <name evidence="5" type="ORF">J6E47_20440</name>
    <name evidence="2" type="ORF">LV35_02000</name>
</gene>
<evidence type="ECO:0000313" key="5">
    <source>
        <dbReference type="EMBL" id="QTK45549.1"/>
    </source>
</evidence>
<dbReference type="EMBL" id="RXLU01000071">
    <property type="protein sequence ID" value="RTQ76315.1"/>
    <property type="molecule type" value="Genomic_DNA"/>
</dbReference>
<evidence type="ECO:0000313" key="4">
    <source>
        <dbReference type="EMBL" id="OWK65263.1"/>
    </source>
</evidence>
<organism evidence="3 10">
    <name type="scientific">Acinetobacter baumannii</name>
    <dbReference type="NCBI Taxonomy" id="470"/>
    <lineage>
        <taxon>Bacteria</taxon>
        <taxon>Pseudomonadati</taxon>
        <taxon>Pseudomonadota</taxon>
        <taxon>Gammaproteobacteria</taxon>
        <taxon>Moraxellales</taxon>
        <taxon>Moraxellaceae</taxon>
        <taxon>Acinetobacter</taxon>
        <taxon>Acinetobacter calcoaceticus/baumannii complex</taxon>
    </lineage>
</organism>
<dbReference type="Proteomes" id="UP000470018">
    <property type="component" value="Unassembled WGS sequence"/>
</dbReference>
<reference evidence="1" key="1">
    <citation type="submission" date="2015-09" db="EMBL/GenBank/DDBJ databases">
        <title>Conjugative plasmids carrying the sulphonamide resistance gene sul2.</title>
        <authorList>
            <person name="Hamidian M."/>
            <person name="Holt K.E."/>
            <person name="Pickard D."/>
            <person name="Hall R.M."/>
        </authorList>
    </citation>
    <scope>NUCLEOTIDE SEQUENCE</scope>
    <source>
        <strain evidence="1">D4</strain>
        <plasmid evidence="1">pD4</plasmid>
    </source>
</reference>
<evidence type="ECO:0000313" key="2">
    <source>
        <dbReference type="EMBL" id="KZA17113.1"/>
    </source>
</evidence>
<proteinExistence type="predicted"/>